<proteinExistence type="predicted"/>
<comment type="caution">
    <text evidence="1">The sequence shown here is derived from an EMBL/GenBank/DDBJ whole genome shotgun (WGS) entry which is preliminary data.</text>
</comment>
<dbReference type="EMBL" id="BLXT01005296">
    <property type="protein sequence ID" value="GFO21891.1"/>
    <property type="molecule type" value="Genomic_DNA"/>
</dbReference>
<evidence type="ECO:0000313" key="2">
    <source>
        <dbReference type="Proteomes" id="UP000735302"/>
    </source>
</evidence>
<keyword evidence="2" id="KW-1185">Reference proteome</keyword>
<organism evidence="1 2">
    <name type="scientific">Plakobranchus ocellatus</name>
    <dbReference type="NCBI Taxonomy" id="259542"/>
    <lineage>
        <taxon>Eukaryota</taxon>
        <taxon>Metazoa</taxon>
        <taxon>Spiralia</taxon>
        <taxon>Lophotrochozoa</taxon>
        <taxon>Mollusca</taxon>
        <taxon>Gastropoda</taxon>
        <taxon>Heterobranchia</taxon>
        <taxon>Euthyneura</taxon>
        <taxon>Panpulmonata</taxon>
        <taxon>Sacoglossa</taxon>
        <taxon>Placobranchoidea</taxon>
        <taxon>Plakobranchidae</taxon>
        <taxon>Plakobranchus</taxon>
    </lineage>
</organism>
<protein>
    <submittedName>
        <fullName evidence="1">Uncharacterized protein</fullName>
    </submittedName>
</protein>
<gene>
    <name evidence="1" type="ORF">PoB_004839600</name>
</gene>
<evidence type="ECO:0000313" key="1">
    <source>
        <dbReference type="EMBL" id="GFO21891.1"/>
    </source>
</evidence>
<reference evidence="1 2" key="1">
    <citation type="journal article" date="2021" name="Elife">
        <title>Chloroplast acquisition without the gene transfer in kleptoplastic sea slugs, Plakobranchus ocellatus.</title>
        <authorList>
            <person name="Maeda T."/>
            <person name="Takahashi S."/>
            <person name="Yoshida T."/>
            <person name="Shimamura S."/>
            <person name="Takaki Y."/>
            <person name="Nagai Y."/>
            <person name="Toyoda A."/>
            <person name="Suzuki Y."/>
            <person name="Arimoto A."/>
            <person name="Ishii H."/>
            <person name="Satoh N."/>
            <person name="Nishiyama T."/>
            <person name="Hasebe M."/>
            <person name="Maruyama T."/>
            <person name="Minagawa J."/>
            <person name="Obokata J."/>
            <person name="Shigenobu S."/>
        </authorList>
    </citation>
    <scope>NUCLEOTIDE SEQUENCE [LARGE SCALE GENOMIC DNA]</scope>
</reference>
<accession>A0AAV4BN58</accession>
<name>A0AAV4BN58_9GAST</name>
<sequence>MGKSKHCSLTPACSVSDKEKITTNARSDIKPADLTIKSNAPFKTISIHQTSYPKILMSIEHPQVQQRCVGLGITSRVVTVYWLVRSRDDASRRKLQIGGIFYSKRNTPVLSLVLDSRERSWLQVVADVWLNYFNLLTT</sequence>
<dbReference type="AlphaFoldDB" id="A0AAV4BN58"/>
<dbReference type="Proteomes" id="UP000735302">
    <property type="component" value="Unassembled WGS sequence"/>
</dbReference>